<evidence type="ECO:0000313" key="2">
    <source>
        <dbReference type="EMBL" id="KAK7044772.1"/>
    </source>
</evidence>
<dbReference type="PROSITE" id="PS50181">
    <property type="entry name" value="FBOX"/>
    <property type="match status" value="1"/>
</dbReference>
<organism evidence="2 3">
    <name type="scientific">Favolaschia claudopus</name>
    <dbReference type="NCBI Taxonomy" id="2862362"/>
    <lineage>
        <taxon>Eukaryota</taxon>
        <taxon>Fungi</taxon>
        <taxon>Dikarya</taxon>
        <taxon>Basidiomycota</taxon>
        <taxon>Agaricomycotina</taxon>
        <taxon>Agaricomycetes</taxon>
        <taxon>Agaricomycetidae</taxon>
        <taxon>Agaricales</taxon>
        <taxon>Marasmiineae</taxon>
        <taxon>Mycenaceae</taxon>
        <taxon>Favolaschia</taxon>
    </lineage>
</organism>
<name>A0AAW0D366_9AGAR</name>
<evidence type="ECO:0000313" key="3">
    <source>
        <dbReference type="Proteomes" id="UP001362999"/>
    </source>
</evidence>
<reference evidence="2 3" key="1">
    <citation type="journal article" date="2024" name="J Genomics">
        <title>Draft genome sequencing and assembly of Favolaschia claudopus CIRM-BRFM 2984 isolated from oak limbs.</title>
        <authorList>
            <person name="Navarro D."/>
            <person name="Drula E."/>
            <person name="Chaduli D."/>
            <person name="Cazenave R."/>
            <person name="Ahrendt S."/>
            <person name="Wang J."/>
            <person name="Lipzen A."/>
            <person name="Daum C."/>
            <person name="Barry K."/>
            <person name="Grigoriev I.V."/>
            <person name="Favel A."/>
            <person name="Rosso M.N."/>
            <person name="Martin F."/>
        </authorList>
    </citation>
    <scope>NUCLEOTIDE SEQUENCE [LARGE SCALE GENOMIC DNA]</scope>
    <source>
        <strain evidence="2 3">CIRM-BRFM 2984</strain>
    </source>
</reference>
<dbReference type="Gene3D" id="1.20.1280.50">
    <property type="match status" value="1"/>
</dbReference>
<dbReference type="InterPro" id="IPR001810">
    <property type="entry name" value="F-box_dom"/>
</dbReference>
<protein>
    <recommendedName>
        <fullName evidence="1">F-box domain-containing protein</fullName>
    </recommendedName>
</protein>
<sequence length="496" mass="55233">MDVDDEHPYLPGPSFLNDLPVDNIFQILKFCDPVDLFSFGQTNHKFHEITLTRTVWLNALRRICELNSLFVPSFPYDEMSLAELQWSATFGAVPRFTRRLYKQENVSPPATLPPMSQRLFTPLVPKLSSAASVDAGSFKTIDLVPGGRFLLATTNTLLHLCDLGYNATQLIRPHTLASVALPVQDCHNTAISFLPTEDGNGIEVMVMAFKDQNCVVANFHVFPTDSHPEFIPVSETHSAGPLTRGFLAKSRLCVLQCGGKIFVWNTARNLWASWKAESFPLTVFVYQNLICCVTNKTINLYPVPVPHCDDAATSGLENYLSLLTLSHPFRGSQDPETAASSDWYCATSIKPCFIFITGWKGNKRYIARYTMHSIGSQANPNIPDSLPILMDKCLMADASDHLEFASEILPCGGDIVSPWSSLSAPVIALNVTRMPTEKKSEGPPFTSVPLFEYRGDRHDDFDFSVCPFTGRLCTRTGNGNEIIVLDYLIPSWKDEY</sequence>
<comment type="caution">
    <text evidence="2">The sequence shown here is derived from an EMBL/GenBank/DDBJ whole genome shotgun (WGS) entry which is preliminary data.</text>
</comment>
<dbReference type="SUPFAM" id="SSF81383">
    <property type="entry name" value="F-box domain"/>
    <property type="match status" value="1"/>
</dbReference>
<dbReference type="Pfam" id="PF00646">
    <property type="entry name" value="F-box"/>
    <property type="match status" value="1"/>
</dbReference>
<dbReference type="InterPro" id="IPR036047">
    <property type="entry name" value="F-box-like_dom_sf"/>
</dbReference>
<gene>
    <name evidence="2" type="ORF">R3P38DRAFT_2880784</name>
</gene>
<evidence type="ECO:0000259" key="1">
    <source>
        <dbReference type="PROSITE" id="PS50181"/>
    </source>
</evidence>
<feature type="domain" description="F-box" evidence="1">
    <location>
        <begin position="13"/>
        <end position="59"/>
    </location>
</feature>
<proteinExistence type="predicted"/>
<dbReference type="AlphaFoldDB" id="A0AAW0D366"/>
<keyword evidence="3" id="KW-1185">Reference proteome</keyword>
<dbReference type="Proteomes" id="UP001362999">
    <property type="component" value="Unassembled WGS sequence"/>
</dbReference>
<accession>A0AAW0D366</accession>
<dbReference type="EMBL" id="JAWWNJ010000011">
    <property type="protein sequence ID" value="KAK7044772.1"/>
    <property type="molecule type" value="Genomic_DNA"/>
</dbReference>